<dbReference type="eggNOG" id="COG0723">
    <property type="taxonomic scope" value="Bacteria"/>
</dbReference>
<dbReference type="HOGENOM" id="CLU_007884_15_1_11"/>
<dbReference type="InterPro" id="IPR036922">
    <property type="entry name" value="Rieske_2Fe-2S_sf"/>
</dbReference>
<dbReference type="PANTHER" id="PTHR13847:SF274">
    <property type="entry name" value="RIESKE 2FE-2S IRON-SULFUR PROTEIN YHFW-RELATED"/>
    <property type="match status" value="1"/>
</dbReference>
<dbReference type="InterPro" id="IPR017941">
    <property type="entry name" value="Rieske_2Fe-2S"/>
</dbReference>
<accession>C7PW16</accession>
<keyword evidence="3" id="KW-0408">Iron</keyword>
<evidence type="ECO:0000313" key="8">
    <source>
        <dbReference type="Proteomes" id="UP000000851"/>
    </source>
</evidence>
<evidence type="ECO:0000256" key="1">
    <source>
        <dbReference type="ARBA" id="ARBA00022714"/>
    </source>
</evidence>
<dbReference type="Pfam" id="PF00355">
    <property type="entry name" value="Rieske"/>
    <property type="match status" value="1"/>
</dbReference>
<evidence type="ECO:0000256" key="2">
    <source>
        <dbReference type="ARBA" id="ARBA00022723"/>
    </source>
</evidence>
<evidence type="ECO:0000256" key="5">
    <source>
        <dbReference type="ARBA" id="ARBA00023157"/>
    </source>
</evidence>
<dbReference type="Gene3D" id="2.102.10.10">
    <property type="entry name" value="Rieske [2Fe-2S] iron-sulphur domain"/>
    <property type="match status" value="1"/>
</dbReference>
<dbReference type="InterPro" id="IPR036188">
    <property type="entry name" value="FAD/NAD-bd_sf"/>
</dbReference>
<proteinExistence type="predicted"/>
<keyword evidence="2" id="KW-0479">Metal-binding</keyword>
<dbReference type="Proteomes" id="UP000000851">
    <property type="component" value="Chromosome"/>
</dbReference>
<dbReference type="EMBL" id="CP001700">
    <property type="protein sequence ID" value="ACU73264.1"/>
    <property type="molecule type" value="Genomic_DNA"/>
</dbReference>
<feature type="domain" description="Rieske" evidence="6">
    <location>
        <begin position="420"/>
        <end position="504"/>
    </location>
</feature>
<protein>
    <submittedName>
        <fullName evidence="7">FAD dependent oxidoreductase</fullName>
    </submittedName>
</protein>
<dbReference type="PRINTS" id="PR00162">
    <property type="entry name" value="RIESKE"/>
</dbReference>
<sequence>MTDEPYWTTTGGRTDYPRLDGRGRADVAVIGGGAAGLWTAWELARTGRRVALLEAGRIVEAAKGGGAGQASVLQALAHSRIERAAGAEAARSYAEAQARAVERIAEVADRLGVECEVERRAAYLYADDEASLADLRAETAAAHEAGVPVVDGVGIGVGVGVPFAVKGAAHIADQLQFHPSKLLTALAEDLVRLGSAVYEHSRVVTVDVGEPCVVMTESGASVAAEHVVVATGFPITATKAVRRALRARRELLLAGAMPAELAPEATYAAVAESGVSVRTAPLGDGQRLVVVAGEKYEPGSGGVGERYARLAAWAAENVGLSRVDYHWSAQDCQSEDHLPLIGRASATADRRCLWVATGSAGWDAGTAVLAGGLITAGIRGQRPASWAAAFAPARWEKALRPEDAWSGPVRSVVRHRVEPDERDALDAIRPGDAAVVDVGGEHCAAYRDDHGLLHLVSALCPHLGCTVGFNDVEKTWECPCHGSRFAIDGALLQGPAAEPLAPARAYLALAATE</sequence>
<dbReference type="GO" id="GO:0005737">
    <property type="term" value="C:cytoplasm"/>
    <property type="evidence" value="ECO:0007669"/>
    <property type="project" value="TreeGrafter"/>
</dbReference>
<dbReference type="PANTHER" id="PTHR13847">
    <property type="entry name" value="SARCOSINE DEHYDROGENASE-RELATED"/>
    <property type="match status" value="1"/>
</dbReference>
<evidence type="ECO:0000256" key="3">
    <source>
        <dbReference type="ARBA" id="ARBA00023004"/>
    </source>
</evidence>
<dbReference type="GO" id="GO:0046872">
    <property type="term" value="F:metal ion binding"/>
    <property type="evidence" value="ECO:0007669"/>
    <property type="project" value="UniProtKB-KW"/>
</dbReference>
<evidence type="ECO:0000313" key="7">
    <source>
        <dbReference type="EMBL" id="ACU73264.1"/>
    </source>
</evidence>
<dbReference type="GO" id="GO:0016705">
    <property type="term" value="F:oxidoreductase activity, acting on paired donors, with incorporation or reduction of molecular oxygen"/>
    <property type="evidence" value="ECO:0007669"/>
    <property type="project" value="UniProtKB-ARBA"/>
</dbReference>
<dbReference type="PROSITE" id="PS51296">
    <property type="entry name" value="RIESKE"/>
    <property type="match status" value="1"/>
</dbReference>
<dbReference type="SUPFAM" id="SSF50022">
    <property type="entry name" value="ISP domain"/>
    <property type="match status" value="1"/>
</dbReference>
<dbReference type="GO" id="GO:0051537">
    <property type="term" value="F:2 iron, 2 sulfur cluster binding"/>
    <property type="evidence" value="ECO:0007669"/>
    <property type="project" value="UniProtKB-KW"/>
</dbReference>
<keyword evidence="1" id="KW-0001">2Fe-2S</keyword>
<dbReference type="Gene3D" id="3.30.9.10">
    <property type="entry name" value="D-Amino Acid Oxidase, subunit A, domain 2"/>
    <property type="match status" value="1"/>
</dbReference>
<keyword evidence="4" id="KW-0411">Iron-sulfur</keyword>
<gene>
    <name evidence="7" type="ordered locus">Caci_4400</name>
</gene>
<dbReference type="GO" id="GO:0004497">
    <property type="term" value="F:monooxygenase activity"/>
    <property type="evidence" value="ECO:0007669"/>
    <property type="project" value="UniProtKB-ARBA"/>
</dbReference>
<dbReference type="GO" id="GO:0016020">
    <property type="term" value="C:membrane"/>
    <property type="evidence" value="ECO:0007669"/>
    <property type="project" value="InterPro"/>
</dbReference>
<dbReference type="Pfam" id="PF01266">
    <property type="entry name" value="DAO"/>
    <property type="match status" value="1"/>
</dbReference>
<organism evidence="7 8">
    <name type="scientific">Catenulispora acidiphila (strain DSM 44928 / JCM 14897 / NBRC 102108 / NRRL B-24433 / ID139908)</name>
    <dbReference type="NCBI Taxonomy" id="479433"/>
    <lineage>
        <taxon>Bacteria</taxon>
        <taxon>Bacillati</taxon>
        <taxon>Actinomycetota</taxon>
        <taxon>Actinomycetes</taxon>
        <taxon>Catenulisporales</taxon>
        <taxon>Catenulisporaceae</taxon>
        <taxon>Catenulispora</taxon>
    </lineage>
</organism>
<dbReference type="Gene3D" id="3.50.50.60">
    <property type="entry name" value="FAD/NAD(P)-binding domain"/>
    <property type="match status" value="1"/>
</dbReference>
<dbReference type="RefSeq" id="WP_015792993.1">
    <property type="nucleotide sequence ID" value="NC_013131.1"/>
</dbReference>
<reference evidence="7 8" key="1">
    <citation type="journal article" date="2009" name="Stand. Genomic Sci.">
        <title>Complete genome sequence of Catenulispora acidiphila type strain (ID 139908).</title>
        <authorList>
            <person name="Copeland A."/>
            <person name="Lapidus A."/>
            <person name="Glavina Del Rio T."/>
            <person name="Nolan M."/>
            <person name="Lucas S."/>
            <person name="Chen F."/>
            <person name="Tice H."/>
            <person name="Cheng J.F."/>
            <person name="Bruce D."/>
            <person name="Goodwin L."/>
            <person name="Pitluck S."/>
            <person name="Mikhailova N."/>
            <person name="Pati A."/>
            <person name="Ivanova N."/>
            <person name="Mavromatis K."/>
            <person name="Chen A."/>
            <person name="Palaniappan K."/>
            <person name="Chain P."/>
            <person name="Land M."/>
            <person name="Hauser L."/>
            <person name="Chang Y.J."/>
            <person name="Jeffries C.D."/>
            <person name="Chertkov O."/>
            <person name="Brettin T."/>
            <person name="Detter J.C."/>
            <person name="Han C."/>
            <person name="Ali Z."/>
            <person name="Tindall B.J."/>
            <person name="Goker M."/>
            <person name="Bristow J."/>
            <person name="Eisen J.A."/>
            <person name="Markowitz V."/>
            <person name="Hugenholtz P."/>
            <person name="Kyrpides N.C."/>
            <person name="Klenk H.P."/>
        </authorList>
    </citation>
    <scope>NUCLEOTIDE SEQUENCE [LARGE SCALE GENOMIC DNA]</scope>
    <source>
        <strain evidence="8">DSM 44928 / JCM 14897 / NBRC 102108 / NRRL B-24433 / ID139908</strain>
    </source>
</reference>
<evidence type="ECO:0000256" key="4">
    <source>
        <dbReference type="ARBA" id="ARBA00023014"/>
    </source>
</evidence>
<dbReference type="OrthoDB" id="9767869at2"/>
<dbReference type="InterPro" id="IPR006076">
    <property type="entry name" value="FAD-dep_OxRdtase"/>
</dbReference>
<keyword evidence="8" id="KW-1185">Reference proteome</keyword>
<dbReference type="InterPro" id="IPR005805">
    <property type="entry name" value="Rieske_Fe-S_prot_C"/>
</dbReference>
<dbReference type="STRING" id="479433.Caci_4400"/>
<dbReference type="AlphaFoldDB" id="C7PW16"/>
<keyword evidence="5" id="KW-1015">Disulfide bond</keyword>
<dbReference type="KEGG" id="cai:Caci_4400"/>
<evidence type="ECO:0000259" key="6">
    <source>
        <dbReference type="PROSITE" id="PS51296"/>
    </source>
</evidence>
<dbReference type="eggNOG" id="COG0665">
    <property type="taxonomic scope" value="Bacteria"/>
</dbReference>
<name>C7PW16_CATAD</name>
<dbReference type="InParanoid" id="C7PW16"/>
<dbReference type="SUPFAM" id="SSF51905">
    <property type="entry name" value="FAD/NAD(P)-binding domain"/>
    <property type="match status" value="1"/>
</dbReference>